<name>A0A2W7NE00_9BACT</name>
<comment type="caution">
    <text evidence="4">The sequence shown here is derived from an EMBL/GenBank/DDBJ whole genome shotgun (WGS) entry which is preliminary data.</text>
</comment>
<reference evidence="4 5" key="1">
    <citation type="submission" date="2018-06" db="EMBL/GenBank/DDBJ databases">
        <title>Genomic Encyclopedia of Archaeal and Bacterial Type Strains, Phase II (KMG-II): from individual species to whole genera.</title>
        <authorList>
            <person name="Goeker M."/>
        </authorList>
    </citation>
    <scope>NUCLEOTIDE SEQUENCE [LARGE SCALE GENOMIC DNA]</scope>
    <source>
        <strain evidence="4 5">DSM 6779</strain>
    </source>
</reference>
<dbReference type="Gene3D" id="2.70.50.70">
    <property type="match status" value="1"/>
</dbReference>
<dbReference type="Pfam" id="PF14848">
    <property type="entry name" value="HU-DNA_bdg"/>
    <property type="match status" value="1"/>
</dbReference>
<sequence length="232" mass="25897">MALRYALVRNAMKPGKEEYLARPVNNPIAHSDDIIDLMVNRGSTVTRAEALSVIEEYHRAITELLSQGHSIRTELFGIDCAVRGTFDAHDALFTKRLHRVRPVLRAGKRLVTALEGIPTVRVEKASVRPLAKMLYDYTSGLTDGTLSRGGLVSIRGRHLKISTQVAGAGLFFKMRNGDRLQLPAFVKNTPTEWMFLVPKEWPAWACEIEVCTVLKKCRQLSSTQLLLSVSLV</sequence>
<dbReference type="AlphaFoldDB" id="A0A2W7NE00"/>
<evidence type="ECO:0000313" key="5">
    <source>
        <dbReference type="Proteomes" id="UP000249239"/>
    </source>
</evidence>
<organism evidence="4 5">
    <name type="scientific">Breznakibacter xylanolyticus</name>
    <dbReference type="NCBI Taxonomy" id="990"/>
    <lineage>
        <taxon>Bacteria</taxon>
        <taxon>Pseudomonadati</taxon>
        <taxon>Bacteroidota</taxon>
        <taxon>Bacteroidia</taxon>
        <taxon>Marinilabiliales</taxon>
        <taxon>Marinilabiliaceae</taxon>
        <taxon>Breznakibacter</taxon>
    </lineage>
</organism>
<proteinExistence type="predicted"/>
<evidence type="ECO:0000313" key="4">
    <source>
        <dbReference type="EMBL" id="PZX14974.1"/>
    </source>
</evidence>
<keyword evidence="5" id="KW-1185">Reference proteome</keyword>
<dbReference type="OrthoDB" id="1115271at2"/>
<keyword evidence="1" id="KW-0238">DNA-binding</keyword>
<dbReference type="GO" id="GO:0003677">
    <property type="term" value="F:DNA binding"/>
    <property type="evidence" value="ECO:0007669"/>
    <property type="project" value="UniProtKB-KW"/>
</dbReference>
<accession>A0A2W7NE00</accession>
<dbReference type="RefSeq" id="WP_111446161.1">
    <property type="nucleotide sequence ID" value="NZ_QKZK01000018.1"/>
</dbReference>
<evidence type="ECO:0000259" key="2">
    <source>
        <dbReference type="Pfam" id="PF14734"/>
    </source>
</evidence>
<dbReference type="Pfam" id="PF14734">
    <property type="entry name" value="DUF4469"/>
    <property type="match status" value="1"/>
</dbReference>
<dbReference type="EMBL" id="QKZK01000018">
    <property type="protein sequence ID" value="PZX14974.1"/>
    <property type="molecule type" value="Genomic_DNA"/>
</dbReference>
<gene>
    <name evidence="4" type="ORF">LX69_02304</name>
</gene>
<dbReference type="Gene3D" id="4.10.520.10">
    <property type="entry name" value="IHF-like DNA-binding proteins"/>
    <property type="match status" value="1"/>
</dbReference>
<feature type="domain" description="Bvu-2165-like IHF-HU-like DNA-binding" evidence="3">
    <location>
        <begin position="3"/>
        <end position="120"/>
    </location>
</feature>
<dbReference type="InterPro" id="IPR010992">
    <property type="entry name" value="IHF-like_DNA-bd_dom_sf"/>
</dbReference>
<dbReference type="InterPro" id="IPR027824">
    <property type="entry name" value="DUF4469"/>
</dbReference>
<evidence type="ECO:0000256" key="1">
    <source>
        <dbReference type="ARBA" id="ARBA00023125"/>
    </source>
</evidence>
<dbReference type="Proteomes" id="UP000249239">
    <property type="component" value="Unassembled WGS sequence"/>
</dbReference>
<protein>
    <submittedName>
        <fullName evidence="4">Uncharacterized protein with Ig-like fold DUF4469</fullName>
    </submittedName>
</protein>
<dbReference type="InterPro" id="IPR049893">
    <property type="entry name" value="Bvu_2165-like_IHF-HU-DNA_bdg"/>
</dbReference>
<feature type="domain" description="DUF4469" evidence="2">
    <location>
        <begin position="134"/>
        <end position="216"/>
    </location>
</feature>
<evidence type="ECO:0000259" key="3">
    <source>
        <dbReference type="Pfam" id="PF14848"/>
    </source>
</evidence>